<feature type="non-terminal residue" evidence="1">
    <location>
        <position position="1"/>
    </location>
</feature>
<name>A0A0B7C3Q1_9EUPU</name>
<organism evidence="1">
    <name type="scientific">Arion vulgaris</name>
    <dbReference type="NCBI Taxonomy" id="1028688"/>
    <lineage>
        <taxon>Eukaryota</taxon>
        <taxon>Metazoa</taxon>
        <taxon>Spiralia</taxon>
        <taxon>Lophotrochozoa</taxon>
        <taxon>Mollusca</taxon>
        <taxon>Gastropoda</taxon>
        <taxon>Heterobranchia</taxon>
        <taxon>Euthyneura</taxon>
        <taxon>Panpulmonata</taxon>
        <taxon>Eupulmonata</taxon>
        <taxon>Stylommatophora</taxon>
        <taxon>Helicina</taxon>
        <taxon>Arionoidea</taxon>
        <taxon>Arionidae</taxon>
        <taxon>Arion</taxon>
    </lineage>
</organism>
<accession>A0A0B7C3Q1</accession>
<sequence length="83" mass="9127">DERGMNDNPLNVKTLRINTNSDVEMSYIARISKSELCKSDIAPSSRSLWRPGGNVIKSDELSSHHCAASCKKDDSSENVNLSC</sequence>
<reference evidence="1" key="1">
    <citation type="submission" date="2014-12" db="EMBL/GenBank/DDBJ databases">
        <title>Insight into the proteome of Arion vulgaris.</title>
        <authorList>
            <person name="Aradska J."/>
            <person name="Bulat T."/>
            <person name="Smidak R."/>
            <person name="Sarate P."/>
            <person name="Gangsoo J."/>
            <person name="Sialana F."/>
            <person name="Bilban M."/>
            <person name="Lubec G."/>
        </authorList>
    </citation>
    <scope>NUCLEOTIDE SEQUENCE</scope>
    <source>
        <tissue evidence="1">Skin</tissue>
    </source>
</reference>
<proteinExistence type="predicted"/>
<dbReference type="AlphaFoldDB" id="A0A0B7C3Q1"/>
<gene>
    <name evidence="1" type="primary">ORF220845</name>
</gene>
<dbReference type="EMBL" id="HACG01052390">
    <property type="protein sequence ID" value="CEK99261.1"/>
    <property type="molecule type" value="Transcribed_RNA"/>
</dbReference>
<evidence type="ECO:0000313" key="1">
    <source>
        <dbReference type="EMBL" id="CEK99261.1"/>
    </source>
</evidence>
<protein>
    <submittedName>
        <fullName evidence="1">Uncharacterized protein</fullName>
    </submittedName>
</protein>
<feature type="non-terminal residue" evidence="1">
    <location>
        <position position="83"/>
    </location>
</feature>